<evidence type="ECO:0000313" key="3">
    <source>
        <dbReference type="EMBL" id="ASK44747.1"/>
    </source>
</evidence>
<sequence>MTVPTWQVRDLRRILRVSELRQHLRQARTDFRSTLSQFVYFNRSVVNPNAYDDEYLLSDQRLTYVYVDEVTAQLCGLNRLLPSNSPAFGTVATAMPPWLLDPQEMNAILQQSCGQGGFVNYHHGPSTNSFFLAILMSQLFIRIRTDVIRGQGYGWYARLGNYVEEGEDNEGIENEEEEEEEEEETREFQLSDLIHYPIVALGSCHLTR</sequence>
<organism evidence="3">
    <name type="scientific">Rhizobium rhizogenes</name>
    <name type="common">Agrobacterium rhizogenes</name>
    <dbReference type="NCBI Taxonomy" id="359"/>
    <lineage>
        <taxon>Bacteria</taxon>
        <taxon>Pseudomonadati</taxon>
        <taxon>Pseudomonadota</taxon>
        <taxon>Alphaproteobacteria</taxon>
        <taxon>Hyphomicrobiales</taxon>
        <taxon>Rhizobiaceae</taxon>
        <taxon>Rhizobium/Agrobacterium group</taxon>
        <taxon>Rhizobium</taxon>
    </lineage>
</organism>
<feature type="domain" description="Cytokinin glycosidase" evidence="2">
    <location>
        <begin position="1"/>
        <end position="204"/>
    </location>
</feature>
<dbReference type="RefSeq" id="WP_032488656.1">
    <property type="nucleotide sequence ID" value="NZ_KY000048.1"/>
</dbReference>
<accession>A0A2Z2PPB9</accession>
<dbReference type="InterPro" id="IPR006064">
    <property type="entry name" value="Glycosidase"/>
</dbReference>
<name>A0A2Z2PPB9_RHIRH</name>
<evidence type="ECO:0000256" key="1">
    <source>
        <dbReference type="SAM" id="MobiDB-lite"/>
    </source>
</evidence>
<dbReference type="AlphaFoldDB" id="A0A2Z2PPB9"/>
<reference evidence="3" key="1">
    <citation type="submission" date="2016-10" db="EMBL/GenBank/DDBJ databases">
        <title>Agrobacterium Ti plasmids: Classification based on T-DNA and Vir regions organization.</title>
        <authorList>
            <person name="Nabi N."/>
            <person name="Vial L."/>
            <person name="Ben Hafsa A."/>
            <person name="Chapulliot D."/>
            <person name="Berard A."/>
            <person name="Chauveau A."/>
            <person name="Le Paslier M.-C."/>
            <person name="Harzallah Skhiri F."/>
            <person name="Brunel D."/>
            <person name="Nesme X."/>
            <person name="Chaouachi M."/>
        </authorList>
    </citation>
    <scope>NUCLEOTIDE SEQUENCE</scope>
    <source>
        <strain evidence="3">CFBP2746</strain>
        <plasmid evidence="3">pTi_CFBP2746</plasmid>
    </source>
</reference>
<dbReference type="EMBL" id="KY000048">
    <property type="protein sequence ID" value="ASK44747.1"/>
    <property type="molecule type" value="Genomic_DNA"/>
</dbReference>
<dbReference type="SMR" id="A0A2Z2PPB9"/>
<dbReference type="Pfam" id="PF02027">
    <property type="entry name" value="RolB_RolC"/>
    <property type="match status" value="1"/>
</dbReference>
<feature type="region of interest" description="Disordered" evidence="1">
    <location>
        <begin position="167"/>
        <end position="187"/>
    </location>
</feature>
<keyword evidence="3" id="KW-0614">Plasmid</keyword>
<protein>
    <recommendedName>
        <fullName evidence="2">Cytokinin glycosidase domain-containing protein</fullName>
    </recommendedName>
</protein>
<feature type="compositionally biased region" description="Acidic residues" evidence="1">
    <location>
        <begin position="167"/>
        <end position="185"/>
    </location>
</feature>
<evidence type="ECO:0000259" key="2">
    <source>
        <dbReference type="Pfam" id="PF02027"/>
    </source>
</evidence>
<proteinExistence type="predicted"/>
<geneLocation type="plasmid" evidence="3">
    <name>pTi_CFBP2746</name>
</geneLocation>